<evidence type="ECO:0000256" key="1">
    <source>
        <dbReference type="ARBA" id="ARBA00004141"/>
    </source>
</evidence>
<dbReference type="EMBL" id="CP099799">
    <property type="protein sequence ID" value="USS01212.1"/>
    <property type="molecule type" value="Genomic_DNA"/>
</dbReference>
<feature type="transmembrane region" description="Helical" evidence="5">
    <location>
        <begin position="126"/>
        <end position="147"/>
    </location>
</feature>
<evidence type="ECO:0000313" key="9">
    <source>
        <dbReference type="Proteomes" id="UP001055437"/>
    </source>
</evidence>
<dbReference type="GeneID" id="303560888"/>
<feature type="transmembrane region" description="Helical" evidence="5">
    <location>
        <begin position="12"/>
        <end position="36"/>
    </location>
</feature>
<dbReference type="Proteomes" id="UP001055437">
    <property type="component" value="Chromosome"/>
</dbReference>
<feature type="transmembrane region" description="Helical" evidence="5">
    <location>
        <begin position="153"/>
        <end position="172"/>
    </location>
</feature>
<accession>A0A9N7PLF3</accession>
<keyword evidence="2 5" id="KW-0812">Transmembrane</keyword>
<dbReference type="Pfam" id="PF01027">
    <property type="entry name" value="Bax1-I"/>
    <property type="match status" value="1"/>
</dbReference>
<keyword evidence="3 5" id="KW-1133">Transmembrane helix</keyword>
<dbReference type="OrthoDB" id="1937337at2"/>
<protein>
    <submittedName>
        <fullName evidence="7">Bax inhibitor-1 family protein</fullName>
    </submittedName>
</protein>
<feature type="transmembrane region" description="Helical" evidence="5">
    <location>
        <begin position="94"/>
        <end position="114"/>
    </location>
</feature>
<keyword evidence="4 5" id="KW-0472">Membrane</keyword>
<gene>
    <name evidence="6" type="ORF">CP523_09380</name>
    <name evidence="7" type="ORF">NH397_01720</name>
</gene>
<dbReference type="GO" id="GO:0016020">
    <property type="term" value="C:membrane"/>
    <property type="evidence" value="ECO:0007669"/>
    <property type="project" value="UniProtKB-SubCell"/>
</dbReference>
<feature type="transmembrane region" description="Helical" evidence="5">
    <location>
        <begin position="193"/>
        <end position="215"/>
    </location>
</feature>
<comment type="subcellular location">
    <subcellularLocation>
        <location evidence="1">Membrane</location>
        <topology evidence="1">Multi-pass membrane protein</topology>
    </subcellularLocation>
</comment>
<evidence type="ECO:0000313" key="8">
    <source>
        <dbReference type="Proteomes" id="UP000280586"/>
    </source>
</evidence>
<proteinExistence type="predicted"/>
<evidence type="ECO:0000256" key="4">
    <source>
        <dbReference type="ARBA" id="ARBA00023136"/>
    </source>
</evidence>
<organism evidence="6 8">
    <name type="scientific">Clostridium septicum</name>
    <dbReference type="NCBI Taxonomy" id="1504"/>
    <lineage>
        <taxon>Bacteria</taxon>
        <taxon>Bacillati</taxon>
        <taxon>Bacillota</taxon>
        <taxon>Clostridia</taxon>
        <taxon>Eubacteriales</taxon>
        <taxon>Clostridiaceae</taxon>
        <taxon>Clostridium</taxon>
    </lineage>
</organism>
<evidence type="ECO:0000256" key="2">
    <source>
        <dbReference type="ARBA" id="ARBA00022692"/>
    </source>
</evidence>
<keyword evidence="9" id="KW-1185">Reference proteome</keyword>
<reference evidence="7" key="2">
    <citation type="submission" date="2022-06" db="EMBL/GenBank/DDBJ databases">
        <authorList>
            <person name="Holder M.E."/>
            <person name="Ajami N.J."/>
            <person name="Petrosino J.F."/>
        </authorList>
    </citation>
    <scope>NUCLEOTIDE SEQUENCE</scope>
    <source>
        <strain evidence="7">RMA 8861</strain>
    </source>
</reference>
<name>A0A9N7PLF3_CLOSE</name>
<dbReference type="InterPro" id="IPR006214">
    <property type="entry name" value="Bax_inhibitor_1-related"/>
</dbReference>
<evidence type="ECO:0000256" key="3">
    <source>
        <dbReference type="ARBA" id="ARBA00022989"/>
    </source>
</evidence>
<reference evidence="6 8" key="1">
    <citation type="submission" date="2017-09" db="EMBL/GenBank/DDBJ databases">
        <authorList>
            <person name="Thomas P."/>
            <person name="Seyboldt C."/>
        </authorList>
    </citation>
    <scope>NUCLEOTIDE SEQUENCE [LARGE SCALE GENOMIC DNA]</scope>
    <source>
        <strain evidence="6 8">DSM 7534</strain>
    </source>
</reference>
<evidence type="ECO:0000313" key="6">
    <source>
        <dbReference type="EMBL" id="AYE34621.1"/>
    </source>
</evidence>
<evidence type="ECO:0000256" key="5">
    <source>
        <dbReference type="SAM" id="Phobius"/>
    </source>
</evidence>
<dbReference type="RefSeq" id="WP_066678032.1">
    <property type="nucleotide sequence ID" value="NZ_CABMIZ010000035.1"/>
</dbReference>
<evidence type="ECO:0000313" key="7">
    <source>
        <dbReference type="EMBL" id="USS01212.1"/>
    </source>
</evidence>
<dbReference type="Proteomes" id="UP000280586">
    <property type="component" value="Chromosome"/>
</dbReference>
<dbReference type="EMBL" id="CP023671">
    <property type="protein sequence ID" value="AYE34621.1"/>
    <property type="molecule type" value="Genomic_DNA"/>
</dbReference>
<dbReference type="AlphaFoldDB" id="A0A9N7PLF3"/>
<sequence length="218" mass="24328">MSYQSVAKKNYLAILSTFFIALVFLGIGSFIGVKFIPPSVRSFMNMAFFIVVLFSLFSKKGGFIRSKKSMYIYALVLGILTGSTYIYYFNTLGAGTFISIVLGVVLIFGMAYIVASRANEGDLFKLGPIIFGGIIILLILEFINIFLFKFGTFDIILSSVGIIIYSMYSIIIMKSVQVRCRYGVLSEIEVVSLAYSIFISFLNLLLDILRLVSILKDE</sequence>
<feature type="transmembrane region" description="Helical" evidence="5">
    <location>
        <begin position="70"/>
        <end position="88"/>
    </location>
</feature>
<feature type="transmembrane region" description="Helical" evidence="5">
    <location>
        <begin position="42"/>
        <end position="58"/>
    </location>
</feature>
<dbReference type="KEGG" id="csep:CP523_09380"/>